<name>A0A919W0S7_9ACTN</name>
<feature type="domain" description="Transcription regulator PadR N-terminal" evidence="1">
    <location>
        <begin position="31"/>
        <end position="79"/>
    </location>
</feature>
<accession>A0A919W0S7</accession>
<evidence type="ECO:0000313" key="3">
    <source>
        <dbReference type="Proteomes" id="UP000677082"/>
    </source>
</evidence>
<dbReference type="Proteomes" id="UP000677082">
    <property type="component" value="Unassembled WGS sequence"/>
</dbReference>
<sequence>MQAVLRVLLDAYRVDPAREVYGLQLCERLGLGFGTVYRILARLHDQAGWVNKRVETPDAAGAGRATRIYYRLTDEGAESARLALAEAAASPAG</sequence>
<gene>
    <name evidence="2" type="ORF">Ato02nite_013770</name>
</gene>
<dbReference type="AlphaFoldDB" id="A0A919W0S7"/>
<dbReference type="EMBL" id="BOQN01000016">
    <property type="protein sequence ID" value="GIM89584.1"/>
    <property type="molecule type" value="Genomic_DNA"/>
</dbReference>
<evidence type="ECO:0000259" key="1">
    <source>
        <dbReference type="Pfam" id="PF03551"/>
    </source>
</evidence>
<evidence type="ECO:0000313" key="2">
    <source>
        <dbReference type="EMBL" id="GIM89584.1"/>
    </source>
</evidence>
<dbReference type="InterPro" id="IPR036390">
    <property type="entry name" value="WH_DNA-bd_sf"/>
</dbReference>
<dbReference type="SUPFAM" id="SSF46785">
    <property type="entry name" value="Winged helix' DNA-binding domain"/>
    <property type="match status" value="1"/>
</dbReference>
<proteinExistence type="predicted"/>
<dbReference type="Gene3D" id="1.10.10.10">
    <property type="entry name" value="Winged helix-like DNA-binding domain superfamily/Winged helix DNA-binding domain"/>
    <property type="match status" value="1"/>
</dbReference>
<comment type="caution">
    <text evidence="2">The sequence shown here is derived from an EMBL/GenBank/DDBJ whole genome shotgun (WGS) entry which is preliminary data.</text>
</comment>
<reference evidence="2 3" key="1">
    <citation type="submission" date="2021-03" db="EMBL/GenBank/DDBJ databases">
        <title>Whole genome shotgun sequence of Actinoplanes toevensis NBRC 105298.</title>
        <authorList>
            <person name="Komaki H."/>
            <person name="Tamura T."/>
        </authorList>
    </citation>
    <scope>NUCLEOTIDE SEQUENCE [LARGE SCALE GENOMIC DNA]</scope>
    <source>
        <strain evidence="2 3">NBRC 105298</strain>
    </source>
</reference>
<keyword evidence="3" id="KW-1185">Reference proteome</keyword>
<dbReference type="InterPro" id="IPR036388">
    <property type="entry name" value="WH-like_DNA-bd_sf"/>
</dbReference>
<dbReference type="Pfam" id="PF03551">
    <property type="entry name" value="PadR"/>
    <property type="match status" value="1"/>
</dbReference>
<organism evidence="2 3">
    <name type="scientific">Paractinoplanes toevensis</name>
    <dbReference type="NCBI Taxonomy" id="571911"/>
    <lineage>
        <taxon>Bacteria</taxon>
        <taxon>Bacillati</taxon>
        <taxon>Actinomycetota</taxon>
        <taxon>Actinomycetes</taxon>
        <taxon>Micromonosporales</taxon>
        <taxon>Micromonosporaceae</taxon>
        <taxon>Paractinoplanes</taxon>
    </lineage>
</organism>
<protein>
    <recommendedName>
        <fullName evidence="1">Transcription regulator PadR N-terminal domain-containing protein</fullName>
    </recommendedName>
</protein>
<dbReference type="InterPro" id="IPR005149">
    <property type="entry name" value="Tscrpt_reg_PadR_N"/>
</dbReference>